<evidence type="ECO:0000313" key="3">
    <source>
        <dbReference type="EnsemblProtists" id="EOD22293"/>
    </source>
</evidence>
<dbReference type="Proteomes" id="UP000013827">
    <property type="component" value="Unassembled WGS sequence"/>
</dbReference>
<feature type="coiled-coil region" evidence="1">
    <location>
        <begin position="20"/>
        <end position="61"/>
    </location>
</feature>
<dbReference type="EnsemblProtists" id="EOD22293">
    <property type="protein sequence ID" value="EOD22293"/>
    <property type="gene ID" value="EMIHUDRAFT_450754"/>
</dbReference>
<dbReference type="HOGENOM" id="CLU_1172528_0_0_1"/>
<protein>
    <submittedName>
        <fullName evidence="3">Uncharacterized protein</fullName>
    </submittedName>
</protein>
<proteinExistence type="predicted"/>
<dbReference type="RefSeq" id="XP_005774722.1">
    <property type="nucleotide sequence ID" value="XM_005774665.1"/>
</dbReference>
<keyword evidence="4" id="KW-1185">Reference proteome</keyword>
<reference evidence="4" key="1">
    <citation type="journal article" date="2013" name="Nature">
        <title>Pan genome of the phytoplankton Emiliania underpins its global distribution.</title>
        <authorList>
            <person name="Read B.A."/>
            <person name="Kegel J."/>
            <person name="Klute M.J."/>
            <person name="Kuo A."/>
            <person name="Lefebvre S.C."/>
            <person name="Maumus F."/>
            <person name="Mayer C."/>
            <person name="Miller J."/>
            <person name="Monier A."/>
            <person name="Salamov A."/>
            <person name="Young J."/>
            <person name="Aguilar M."/>
            <person name="Claverie J.M."/>
            <person name="Frickenhaus S."/>
            <person name="Gonzalez K."/>
            <person name="Herman E.K."/>
            <person name="Lin Y.C."/>
            <person name="Napier J."/>
            <person name="Ogata H."/>
            <person name="Sarno A.F."/>
            <person name="Shmutz J."/>
            <person name="Schroeder D."/>
            <person name="de Vargas C."/>
            <person name="Verret F."/>
            <person name="von Dassow P."/>
            <person name="Valentin K."/>
            <person name="Van de Peer Y."/>
            <person name="Wheeler G."/>
            <person name="Dacks J.B."/>
            <person name="Delwiche C.F."/>
            <person name="Dyhrman S.T."/>
            <person name="Glockner G."/>
            <person name="John U."/>
            <person name="Richards T."/>
            <person name="Worden A.Z."/>
            <person name="Zhang X."/>
            <person name="Grigoriev I.V."/>
            <person name="Allen A.E."/>
            <person name="Bidle K."/>
            <person name="Borodovsky M."/>
            <person name="Bowler C."/>
            <person name="Brownlee C."/>
            <person name="Cock J.M."/>
            <person name="Elias M."/>
            <person name="Gladyshev V.N."/>
            <person name="Groth M."/>
            <person name="Guda C."/>
            <person name="Hadaegh A."/>
            <person name="Iglesias-Rodriguez M.D."/>
            <person name="Jenkins J."/>
            <person name="Jones B.M."/>
            <person name="Lawson T."/>
            <person name="Leese F."/>
            <person name="Lindquist E."/>
            <person name="Lobanov A."/>
            <person name="Lomsadze A."/>
            <person name="Malik S.B."/>
            <person name="Marsh M.E."/>
            <person name="Mackinder L."/>
            <person name="Mock T."/>
            <person name="Mueller-Roeber B."/>
            <person name="Pagarete A."/>
            <person name="Parker M."/>
            <person name="Probert I."/>
            <person name="Quesneville H."/>
            <person name="Raines C."/>
            <person name="Rensing S.A."/>
            <person name="Riano-Pachon D.M."/>
            <person name="Richier S."/>
            <person name="Rokitta S."/>
            <person name="Shiraiwa Y."/>
            <person name="Soanes D.M."/>
            <person name="van der Giezen M."/>
            <person name="Wahlund T.M."/>
            <person name="Williams B."/>
            <person name="Wilson W."/>
            <person name="Wolfe G."/>
            <person name="Wurch L.L."/>
        </authorList>
    </citation>
    <scope>NUCLEOTIDE SEQUENCE</scope>
</reference>
<evidence type="ECO:0000313" key="4">
    <source>
        <dbReference type="Proteomes" id="UP000013827"/>
    </source>
</evidence>
<dbReference type="AlphaFoldDB" id="A0A0D3JFK8"/>
<evidence type="ECO:0000256" key="1">
    <source>
        <dbReference type="SAM" id="Coils"/>
    </source>
</evidence>
<keyword evidence="1" id="KW-0175">Coiled coil</keyword>
<feature type="region of interest" description="Disordered" evidence="2">
    <location>
        <begin position="82"/>
        <end position="103"/>
    </location>
</feature>
<name>A0A0D3JFK8_EMIH1</name>
<evidence type="ECO:0000256" key="2">
    <source>
        <dbReference type="SAM" id="MobiDB-lite"/>
    </source>
</evidence>
<sequence>MERVVAELEAARSGGAAVDVEALREELRAAKAASDDLVATLEGAEEEKCQAEAQMTRAQAEAASLREKLLLASQLARDAEATKEGAVRDALQRREGEAEEEQRAAVESAVARALEEAGARLQERDAGVAAAEMRAAAAEAALSEARSAPAGDPFLTSAKARIASAVDARRRWGLREAELVLRIETLDELFRRTETDEIAAWLPTSASQFRSLLQQVGQEASQTYRDWRPTYGTKFCD</sequence>
<dbReference type="GeneID" id="17267840"/>
<dbReference type="PaxDb" id="2903-EOD22293"/>
<reference evidence="3" key="2">
    <citation type="submission" date="2024-10" db="UniProtKB">
        <authorList>
            <consortium name="EnsemblProtists"/>
        </authorList>
    </citation>
    <scope>IDENTIFICATION</scope>
</reference>
<dbReference type="KEGG" id="ehx:EMIHUDRAFT_450754"/>
<accession>A0A0D3JFK8</accession>
<organism evidence="3 4">
    <name type="scientific">Emiliania huxleyi (strain CCMP1516)</name>
    <dbReference type="NCBI Taxonomy" id="280463"/>
    <lineage>
        <taxon>Eukaryota</taxon>
        <taxon>Haptista</taxon>
        <taxon>Haptophyta</taxon>
        <taxon>Prymnesiophyceae</taxon>
        <taxon>Isochrysidales</taxon>
        <taxon>Noelaerhabdaceae</taxon>
        <taxon>Emiliania</taxon>
    </lineage>
</organism>